<evidence type="ECO:0000313" key="3">
    <source>
        <dbReference type="Proteomes" id="UP000064967"/>
    </source>
</evidence>
<evidence type="ECO:0008006" key="4">
    <source>
        <dbReference type="Google" id="ProtNLM"/>
    </source>
</evidence>
<dbReference type="Proteomes" id="UP000064967">
    <property type="component" value="Chromosome"/>
</dbReference>
<sequence length="384" mass="39508">MTIVATTSCAGTDDESDGHPTGANDASDGAVLEASDDSTFRDGSADSESLDGATQAAEWYPVAAGNDARLGLSSVWGSGKNDVWVVGASGSVLHWDGSTWRSTHLDTDQSLNVIGGSSPADVWIGSTADRIYHATGFANGKVQGALATPIIDVSTGLSLLSVWAASSNDVWFGGQPNGTTSLWATSTAEGESGWRPMTPTPENGFSGPTITGLWGNGTGGVWCVGAKPYPGPASYAAYSDGVIADSGLPTWLELDTQSKSPLNAIWAANATDVWSVGDYGVIRRFRGVPTPGTAWEIVASPTKQHLHGIWGSSSSDIWAVGDGGTFLHYDGTEWHSVPAVLPSGTVPNLFGIWGADASDIWAIGDGVVMHHERSATAGAPGGGT</sequence>
<feature type="region of interest" description="Disordered" evidence="1">
    <location>
        <begin position="1"/>
        <end position="29"/>
    </location>
</feature>
<dbReference type="AlphaFoldDB" id="A0A0K1PNT1"/>
<dbReference type="KEGG" id="llu:AKJ09_01725"/>
<gene>
    <name evidence="2" type="ORF">AKJ09_01725</name>
</gene>
<organism evidence="2 3">
    <name type="scientific">Labilithrix luteola</name>
    <dbReference type="NCBI Taxonomy" id="1391654"/>
    <lineage>
        <taxon>Bacteria</taxon>
        <taxon>Pseudomonadati</taxon>
        <taxon>Myxococcota</taxon>
        <taxon>Polyangia</taxon>
        <taxon>Polyangiales</taxon>
        <taxon>Labilitrichaceae</taxon>
        <taxon>Labilithrix</taxon>
    </lineage>
</organism>
<dbReference type="EMBL" id="CP012333">
    <property type="protein sequence ID" value="AKU95061.1"/>
    <property type="molecule type" value="Genomic_DNA"/>
</dbReference>
<evidence type="ECO:0000256" key="1">
    <source>
        <dbReference type="SAM" id="MobiDB-lite"/>
    </source>
</evidence>
<evidence type="ECO:0000313" key="2">
    <source>
        <dbReference type="EMBL" id="AKU95061.1"/>
    </source>
</evidence>
<proteinExistence type="predicted"/>
<accession>A0A0K1PNT1</accession>
<feature type="compositionally biased region" description="Polar residues" evidence="1">
    <location>
        <begin position="1"/>
        <end position="10"/>
    </location>
</feature>
<keyword evidence="3" id="KW-1185">Reference proteome</keyword>
<protein>
    <recommendedName>
        <fullName evidence="4">Type IV fimbrial biogenesis protein PilY1</fullName>
    </recommendedName>
</protein>
<dbReference type="STRING" id="1391654.AKJ09_01725"/>
<name>A0A0K1PNT1_9BACT</name>
<reference evidence="2 3" key="1">
    <citation type="submission" date="2015-08" db="EMBL/GenBank/DDBJ databases">
        <authorList>
            <person name="Babu N.S."/>
            <person name="Beckwith C.J."/>
            <person name="Beseler K.G."/>
            <person name="Brison A."/>
            <person name="Carone J.V."/>
            <person name="Caskin T.P."/>
            <person name="Diamond M."/>
            <person name="Durham M.E."/>
            <person name="Foxe J.M."/>
            <person name="Go M."/>
            <person name="Henderson B.A."/>
            <person name="Jones I.B."/>
            <person name="McGettigan J.A."/>
            <person name="Micheletti S.J."/>
            <person name="Nasrallah M.E."/>
            <person name="Ortiz D."/>
            <person name="Piller C.R."/>
            <person name="Privatt S.R."/>
            <person name="Schneider S.L."/>
            <person name="Sharp S."/>
            <person name="Smith T.C."/>
            <person name="Stanton J.D."/>
            <person name="Ullery H.E."/>
            <person name="Wilson R.J."/>
            <person name="Serrano M.G."/>
            <person name="Buck G."/>
            <person name="Lee V."/>
            <person name="Wang Y."/>
            <person name="Carvalho R."/>
            <person name="Voegtly L."/>
            <person name="Shi R."/>
            <person name="Duckworth R."/>
            <person name="Johnson A."/>
            <person name="Loviza R."/>
            <person name="Walstead R."/>
            <person name="Shah Z."/>
            <person name="Kiflezghi M."/>
            <person name="Wade K."/>
            <person name="Ball S.L."/>
            <person name="Bradley K.W."/>
            <person name="Asai D.J."/>
            <person name="Bowman C.A."/>
            <person name="Russell D.A."/>
            <person name="Pope W.H."/>
            <person name="Jacobs-Sera D."/>
            <person name="Hendrix R.W."/>
            <person name="Hatfull G.F."/>
        </authorList>
    </citation>
    <scope>NUCLEOTIDE SEQUENCE [LARGE SCALE GENOMIC DNA]</scope>
    <source>
        <strain evidence="2 3">DSM 27648</strain>
    </source>
</reference>